<organism evidence="1 2">
    <name type="scientific">Larimichthys crocea</name>
    <name type="common">Large yellow croaker</name>
    <name type="synonym">Pseudosciaena crocea</name>
    <dbReference type="NCBI Taxonomy" id="215358"/>
    <lineage>
        <taxon>Eukaryota</taxon>
        <taxon>Metazoa</taxon>
        <taxon>Chordata</taxon>
        <taxon>Craniata</taxon>
        <taxon>Vertebrata</taxon>
        <taxon>Euteleostomi</taxon>
        <taxon>Actinopterygii</taxon>
        <taxon>Neopterygii</taxon>
        <taxon>Teleostei</taxon>
        <taxon>Neoteleostei</taxon>
        <taxon>Acanthomorphata</taxon>
        <taxon>Eupercaria</taxon>
        <taxon>Sciaenidae</taxon>
        <taxon>Larimichthys</taxon>
    </lineage>
</organism>
<dbReference type="EMBL" id="CM011690">
    <property type="protein sequence ID" value="TMS08767.1"/>
    <property type="molecule type" value="Genomic_DNA"/>
</dbReference>
<evidence type="ECO:0000313" key="2">
    <source>
        <dbReference type="Proteomes" id="UP000793456"/>
    </source>
</evidence>
<reference evidence="1" key="1">
    <citation type="submission" date="2018-11" db="EMBL/GenBank/DDBJ databases">
        <title>The sequence and de novo assembly of Larimichthys crocea genome using PacBio and Hi-C technologies.</title>
        <authorList>
            <person name="Xu P."/>
            <person name="Chen B."/>
            <person name="Zhou Z."/>
            <person name="Ke Q."/>
            <person name="Wu Y."/>
            <person name="Bai H."/>
            <person name="Pu F."/>
        </authorList>
    </citation>
    <scope>NUCLEOTIDE SEQUENCE</scope>
    <source>
        <tissue evidence="1">Muscle</tissue>
    </source>
</reference>
<protein>
    <submittedName>
        <fullName evidence="1">Uncharacterized protein</fullName>
    </submittedName>
</protein>
<name>A0ACD3QNA6_LARCR</name>
<evidence type="ECO:0000313" key="1">
    <source>
        <dbReference type="EMBL" id="TMS08767.1"/>
    </source>
</evidence>
<sequence>MSMHCNQSSARLFPGEWDKQTVPVVTSILEKPRYPCEGGALPTSQPATPPN</sequence>
<keyword evidence="2" id="KW-1185">Reference proteome</keyword>
<comment type="caution">
    <text evidence="1">The sequence shown here is derived from an EMBL/GenBank/DDBJ whole genome shotgun (WGS) entry which is preliminary data.</text>
</comment>
<gene>
    <name evidence="1" type="ORF">E3U43_006250</name>
</gene>
<dbReference type="Proteomes" id="UP000793456">
    <property type="component" value="Chromosome XVII"/>
</dbReference>
<accession>A0ACD3QNA6</accession>
<proteinExistence type="predicted"/>